<accession>A0A150B6P6</accession>
<dbReference type="RefSeq" id="WP_017560700.1">
    <property type="nucleotide sequence ID" value="NZ_JAAVIN010000009.1"/>
</dbReference>
<feature type="transmembrane region" description="Helical" evidence="2">
    <location>
        <begin position="133"/>
        <end position="154"/>
    </location>
</feature>
<evidence type="ECO:0000256" key="1">
    <source>
        <dbReference type="SAM" id="Coils"/>
    </source>
</evidence>
<evidence type="ECO:0000256" key="2">
    <source>
        <dbReference type="SAM" id="Phobius"/>
    </source>
</evidence>
<keyword evidence="2" id="KW-0812">Transmembrane</keyword>
<comment type="caution">
    <text evidence="3">The sequence shown here is derived from an EMBL/GenBank/DDBJ whole genome shotgun (WGS) entry which is preliminary data.</text>
</comment>
<feature type="transmembrane region" description="Helical" evidence="2">
    <location>
        <begin position="166"/>
        <end position="186"/>
    </location>
</feature>
<name>A0A150B6P6_BACCE</name>
<keyword evidence="2" id="KW-0472">Membrane</keyword>
<keyword evidence="2" id="KW-1133">Transmembrane helix</keyword>
<evidence type="ECO:0000313" key="3">
    <source>
        <dbReference type="EMBL" id="KXY01796.1"/>
    </source>
</evidence>
<organism evidence="3 4">
    <name type="scientific">Bacillus cereus</name>
    <dbReference type="NCBI Taxonomy" id="1396"/>
    <lineage>
        <taxon>Bacteria</taxon>
        <taxon>Bacillati</taxon>
        <taxon>Bacillota</taxon>
        <taxon>Bacilli</taxon>
        <taxon>Bacillales</taxon>
        <taxon>Bacillaceae</taxon>
        <taxon>Bacillus</taxon>
        <taxon>Bacillus cereus group</taxon>
    </lineage>
</organism>
<keyword evidence="1" id="KW-0175">Coiled coil</keyword>
<protein>
    <recommendedName>
        <fullName evidence="5">Chemotaxis protein</fullName>
    </recommendedName>
</protein>
<feature type="coiled-coil region" evidence="1">
    <location>
        <begin position="212"/>
        <end position="239"/>
    </location>
</feature>
<evidence type="ECO:0000313" key="4">
    <source>
        <dbReference type="Proteomes" id="UP000075591"/>
    </source>
</evidence>
<feature type="transmembrane region" description="Helical" evidence="2">
    <location>
        <begin position="192"/>
        <end position="213"/>
    </location>
</feature>
<dbReference type="Proteomes" id="UP000075591">
    <property type="component" value="Unassembled WGS sequence"/>
</dbReference>
<dbReference type="EMBL" id="LOMT01000024">
    <property type="protein sequence ID" value="KXY01796.1"/>
    <property type="molecule type" value="Genomic_DNA"/>
</dbReference>
<dbReference type="PATRIC" id="fig|1396.442.peg.1503"/>
<proteinExistence type="predicted"/>
<gene>
    <name evidence="3" type="ORF">AT274_15540</name>
</gene>
<sequence>MPLPFIPLVVAAGAAVATAVAGKKGHESYKNMKETKDIAESIEKRYKNSFNTFDNARQSTNTQFEKYGELKLNILNGTMKEFISEFKKLKNVDFTDKTTIDSLEDVSDSKRFMQEIEKQVIAASDLLKSGVSAIAGGGLAAFGALGAATTFGAASTGTAIASLSGVAATNATLAFLGGGSLAAGGLGMAGGMAVLGGIALAPALALGSLIFAASTKKKLEEMKIQREEVKVEIEKLNSATSVLQEIKAYTVKLSDLTTETNNLFGDYIATMSSIINEKGIDYRNFTDDEKLAIRYTTELAIILKKLLDTPVIDDNGERSKTLDDVLKNTEKSIQHMY</sequence>
<evidence type="ECO:0008006" key="5">
    <source>
        <dbReference type="Google" id="ProtNLM"/>
    </source>
</evidence>
<reference evidence="3 4" key="1">
    <citation type="submission" date="2015-12" db="EMBL/GenBank/DDBJ databases">
        <title>Bacillus cereus Group isolate.</title>
        <authorList>
            <person name="Kovac J."/>
        </authorList>
    </citation>
    <scope>NUCLEOTIDE SEQUENCE [LARGE SCALE GENOMIC DNA]</scope>
    <source>
        <strain evidence="3 4">FSL W8-0275</strain>
    </source>
</reference>
<dbReference type="AlphaFoldDB" id="A0A150B6P6"/>